<gene>
    <name evidence="11" type="ORF">BFR47_08430</name>
</gene>
<dbReference type="RefSeq" id="WP_071471294.1">
    <property type="nucleotide sequence ID" value="NZ_MDKE01000002.1"/>
</dbReference>
<dbReference type="Pfam" id="PF00512">
    <property type="entry name" value="HisKA"/>
    <property type="match status" value="1"/>
</dbReference>
<dbReference type="AlphaFoldDB" id="A0A1J4QKZ2"/>
<dbReference type="Pfam" id="PF13426">
    <property type="entry name" value="PAS_9"/>
    <property type="match status" value="1"/>
</dbReference>
<dbReference type="InterPro" id="IPR001610">
    <property type="entry name" value="PAC"/>
</dbReference>
<feature type="domain" description="Histidine kinase" evidence="8">
    <location>
        <begin position="723"/>
        <end position="943"/>
    </location>
</feature>
<dbReference type="PRINTS" id="PR00344">
    <property type="entry name" value="BCTRLSENSOR"/>
</dbReference>
<dbReference type="InterPro" id="IPR036890">
    <property type="entry name" value="HATPase_C_sf"/>
</dbReference>
<name>A0A1J4QKZ2_9GAMM</name>
<dbReference type="CDD" id="cd00130">
    <property type="entry name" value="PAS"/>
    <property type="match status" value="2"/>
</dbReference>
<dbReference type="CDD" id="cd16922">
    <property type="entry name" value="HATPase_EvgS-ArcB-TorS-like"/>
    <property type="match status" value="1"/>
</dbReference>
<dbReference type="InterPro" id="IPR050736">
    <property type="entry name" value="Sensor_HK_Regulatory"/>
</dbReference>
<keyword evidence="7" id="KW-0472">Membrane</keyword>
<dbReference type="OrthoDB" id="9804645at2"/>
<dbReference type="Gene3D" id="3.30.450.20">
    <property type="entry name" value="PAS domain"/>
    <property type="match status" value="3"/>
</dbReference>
<dbReference type="SMART" id="SM00091">
    <property type="entry name" value="PAS"/>
    <property type="match status" value="3"/>
</dbReference>
<evidence type="ECO:0000256" key="4">
    <source>
        <dbReference type="ARBA" id="ARBA00022679"/>
    </source>
</evidence>
<evidence type="ECO:0000256" key="6">
    <source>
        <dbReference type="ARBA" id="ARBA00023012"/>
    </source>
</evidence>
<dbReference type="PANTHER" id="PTHR43711">
    <property type="entry name" value="TWO-COMPONENT HISTIDINE KINASE"/>
    <property type="match status" value="1"/>
</dbReference>
<evidence type="ECO:0000256" key="2">
    <source>
        <dbReference type="ARBA" id="ARBA00012438"/>
    </source>
</evidence>
<dbReference type="SUPFAM" id="SSF55781">
    <property type="entry name" value="GAF domain-like"/>
    <property type="match status" value="2"/>
</dbReference>
<dbReference type="FunFam" id="1.10.287.130:FF:000001">
    <property type="entry name" value="Two-component sensor histidine kinase"/>
    <property type="match status" value="1"/>
</dbReference>
<dbReference type="NCBIfam" id="TIGR00229">
    <property type="entry name" value="sensory_box"/>
    <property type="match status" value="2"/>
</dbReference>
<dbReference type="EMBL" id="MDKE01000002">
    <property type="protein sequence ID" value="OIN14304.1"/>
    <property type="molecule type" value="Genomic_DNA"/>
</dbReference>
<dbReference type="InterPro" id="IPR036097">
    <property type="entry name" value="HisK_dim/P_sf"/>
</dbReference>
<dbReference type="PANTHER" id="PTHR43711:SF30">
    <property type="entry name" value="HISTIDINE KINASE"/>
    <property type="match status" value="1"/>
</dbReference>
<evidence type="ECO:0000259" key="10">
    <source>
        <dbReference type="PROSITE" id="PS50113"/>
    </source>
</evidence>
<dbReference type="GO" id="GO:0005886">
    <property type="term" value="C:plasma membrane"/>
    <property type="evidence" value="ECO:0007669"/>
    <property type="project" value="UniProtKB-ARBA"/>
</dbReference>
<dbReference type="SUPFAM" id="SSF55785">
    <property type="entry name" value="PYP-like sensor domain (PAS domain)"/>
    <property type="match status" value="3"/>
</dbReference>
<dbReference type="Pfam" id="PF02518">
    <property type="entry name" value="HATPase_c"/>
    <property type="match status" value="1"/>
</dbReference>
<keyword evidence="5" id="KW-0418">Kinase</keyword>
<sequence length="946" mass="106852">MITPSVPTNEWQRLQALFNTGLLDTPPEARFDRLTSVARQSFGVEIALVSLVDRERQWFKSAQGVDVCETGRDISFCGHAILDQDVFVVENALQDPRFFDNPLVLQAPHIRFYAGAPLRTLDGHRIGTLCIIDSLPRTFGAKDAALLRELADCVEELVNHRQLAELRSSLKASEYHAQLIIEGANIGTWQCNLQSGDCVFNERWAEMLGYRLAELGAQNLDTWRQRIHPDDLAQATALMEQHIEGLQPVYECRCRMKHKAGHWVWVHSRGQLFSRTEEGLPLMMYGTHMDVSAEREALVELERKNQALALLNRMAFDLTGTLDEKIHQALTLGRDYLRLEVGIVSEIVGEVYAVRWASAPVETGIEPGLHLAVEQTYCNLLLQQTGMLAIDNMGASPYRQASCYRNMGLETYIAIRLEVDGQLFGTLNFSSGSVRERPFDDTDRMFLGLLAHWLGELLSHKAHQERLDKLVEQLPGMLYQYRLWPDGRSTMPYCSGGIEQIYRVTPQAAREDASVLFDRIHAADLASVVESIRRSERQLDTWHTQYRVQQADGSLHWVEGRARPERLEDGSTIWHGYITDIQHEKQAELAQADSEQRLRGLFELSSIGIALNDFLTGDFIDVNQALLDATGFDKEHLLALDYRVLTPEEYHAADQQALEQLKLHGSYPPYEKEYTRWDGSRFPVRQRGMLVRDAEGKSLLWSFVEDITELKQVELMQKEFVATVSHELRTPLTSITGSLGLLTQGVLGELPDKAMQMVQVAHNNSRRLNLLINDLLDMEKLVAGKMEFDLQVHDLTGVVHDAMEMNRPLGKERGVRLEPAAMVSDARIVADRDRLLQALSNLQSNAIKFSPDHGQVTISTEWRGPEALRILVRDRGEGVPENFRSRIFQKFAQADSSDTRKKGGTGLGLAITRELMERMEGSVGFESTPGQGACFWLEIPAAPDIH</sequence>
<dbReference type="STRING" id="1414654.BFR47_08430"/>
<dbReference type="PROSITE" id="PS50113">
    <property type="entry name" value="PAC"/>
    <property type="match status" value="2"/>
</dbReference>
<dbReference type="Pfam" id="PF01590">
    <property type="entry name" value="GAF"/>
    <property type="match status" value="2"/>
</dbReference>
<evidence type="ECO:0000313" key="11">
    <source>
        <dbReference type="EMBL" id="OIN14304.1"/>
    </source>
</evidence>
<comment type="caution">
    <text evidence="11">The sequence shown here is derived from an EMBL/GenBank/DDBJ whole genome shotgun (WGS) entry which is preliminary data.</text>
</comment>
<keyword evidence="3" id="KW-0597">Phosphoprotein</keyword>
<dbReference type="PROSITE" id="PS50109">
    <property type="entry name" value="HIS_KIN"/>
    <property type="match status" value="1"/>
</dbReference>
<keyword evidence="12" id="KW-1185">Reference proteome</keyword>
<dbReference type="InterPro" id="IPR013655">
    <property type="entry name" value="PAS_fold_3"/>
</dbReference>
<dbReference type="InterPro" id="IPR035965">
    <property type="entry name" value="PAS-like_dom_sf"/>
</dbReference>
<dbReference type="InterPro" id="IPR005467">
    <property type="entry name" value="His_kinase_dom"/>
</dbReference>
<dbReference type="InterPro" id="IPR003018">
    <property type="entry name" value="GAF"/>
</dbReference>
<dbReference type="Proteomes" id="UP000243073">
    <property type="component" value="Unassembled WGS sequence"/>
</dbReference>
<dbReference type="PROSITE" id="PS50112">
    <property type="entry name" value="PAS"/>
    <property type="match status" value="1"/>
</dbReference>
<dbReference type="CDD" id="cd00082">
    <property type="entry name" value="HisKA"/>
    <property type="match status" value="1"/>
</dbReference>
<evidence type="ECO:0000259" key="8">
    <source>
        <dbReference type="PROSITE" id="PS50109"/>
    </source>
</evidence>
<dbReference type="Gene3D" id="1.10.287.130">
    <property type="match status" value="1"/>
</dbReference>
<dbReference type="Gene3D" id="3.30.450.40">
    <property type="match status" value="2"/>
</dbReference>
<keyword evidence="6" id="KW-0902">Two-component regulatory system</keyword>
<dbReference type="SUPFAM" id="SSF47384">
    <property type="entry name" value="Homodimeric domain of signal transducing histidine kinase"/>
    <property type="match status" value="1"/>
</dbReference>
<dbReference type="Pfam" id="PF08447">
    <property type="entry name" value="PAS_3"/>
    <property type="match status" value="2"/>
</dbReference>
<organism evidence="11 12">
    <name type="scientific">Oceanisphaera psychrotolerans</name>
    <dbReference type="NCBI Taxonomy" id="1414654"/>
    <lineage>
        <taxon>Bacteria</taxon>
        <taxon>Pseudomonadati</taxon>
        <taxon>Pseudomonadota</taxon>
        <taxon>Gammaproteobacteria</taxon>
        <taxon>Aeromonadales</taxon>
        <taxon>Aeromonadaceae</taxon>
        <taxon>Oceanisphaera</taxon>
    </lineage>
</organism>
<evidence type="ECO:0000313" key="12">
    <source>
        <dbReference type="Proteomes" id="UP000243073"/>
    </source>
</evidence>
<feature type="domain" description="PAC" evidence="10">
    <location>
        <begin position="542"/>
        <end position="593"/>
    </location>
</feature>
<dbReference type="EC" id="2.7.13.3" evidence="2"/>
<dbReference type="SMART" id="SM00065">
    <property type="entry name" value="GAF"/>
    <property type="match status" value="2"/>
</dbReference>
<protein>
    <recommendedName>
        <fullName evidence="2">histidine kinase</fullName>
        <ecNumber evidence="2">2.7.13.3</ecNumber>
    </recommendedName>
</protein>
<dbReference type="InterPro" id="IPR004358">
    <property type="entry name" value="Sig_transdc_His_kin-like_C"/>
</dbReference>
<reference evidence="11 12" key="1">
    <citation type="submission" date="2016-07" db="EMBL/GenBank/DDBJ databases">
        <title>Draft Genome Sequence of Oceanisphaera psychrotolerans, isolated from coastal sediment samples.</title>
        <authorList>
            <person name="Zhuo S."/>
            <person name="Ruan Z."/>
        </authorList>
    </citation>
    <scope>NUCLEOTIDE SEQUENCE [LARGE SCALE GENOMIC DNA]</scope>
    <source>
        <strain evidence="11 12">LAM-WHM-ZC</strain>
    </source>
</reference>
<dbReference type="FunFam" id="3.30.565.10:FF:000006">
    <property type="entry name" value="Sensor histidine kinase WalK"/>
    <property type="match status" value="1"/>
</dbReference>
<dbReference type="SMART" id="SM00388">
    <property type="entry name" value="HisKA"/>
    <property type="match status" value="1"/>
</dbReference>
<evidence type="ECO:0000256" key="3">
    <source>
        <dbReference type="ARBA" id="ARBA00022553"/>
    </source>
</evidence>
<dbReference type="InterPro" id="IPR003661">
    <property type="entry name" value="HisK_dim/P_dom"/>
</dbReference>
<comment type="catalytic activity">
    <reaction evidence="1">
        <text>ATP + protein L-histidine = ADP + protein N-phospho-L-histidine.</text>
        <dbReference type="EC" id="2.7.13.3"/>
    </reaction>
</comment>
<dbReference type="InterPro" id="IPR029016">
    <property type="entry name" value="GAF-like_dom_sf"/>
</dbReference>
<dbReference type="Gene3D" id="3.30.565.10">
    <property type="entry name" value="Histidine kinase-like ATPase, C-terminal domain"/>
    <property type="match status" value="1"/>
</dbReference>
<proteinExistence type="predicted"/>
<keyword evidence="4" id="KW-0808">Transferase</keyword>
<dbReference type="InterPro" id="IPR000014">
    <property type="entry name" value="PAS"/>
</dbReference>
<dbReference type="SMART" id="SM00086">
    <property type="entry name" value="PAC"/>
    <property type="match status" value="3"/>
</dbReference>
<dbReference type="SUPFAM" id="SSF55874">
    <property type="entry name" value="ATPase domain of HSP90 chaperone/DNA topoisomerase II/histidine kinase"/>
    <property type="match status" value="1"/>
</dbReference>
<dbReference type="InterPro" id="IPR000700">
    <property type="entry name" value="PAS-assoc_C"/>
</dbReference>
<evidence type="ECO:0000256" key="1">
    <source>
        <dbReference type="ARBA" id="ARBA00000085"/>
    </source>
</evidence>
<evidence type="ECO:0000259" key="9">
    <source>
        <dbReference type="PROSITE" id="PS50112"/>
    </source>
</evidence>
<accession>A0A1J4QKZ2</accession>
<evidence type="ECO:0000256" key="5">
    <source>
        <dbReference type="ARBA" id="ARBA00022777"/>
    </source>
</evidence>
<dbReference type="GO" id="GO:0000155">
    <property type="term" value="F:phosphorelay sensor kinase activity"/>
    <property type="evidence" value="ECO:0007669"/>
    <property type="project" value="InterPro"/>
</dbReference>
<evidence type="ECO:0000256" key="7">
    <source>
        <dbReference type="ARBA" id="ARBA00023136"/>
    </source>
</evidence>
<dbReference type="InterPro" id="IPR003594">
    <property type="entry name" value="HATPase_dom"/>
</dbReference>
<feature type="domain" description="PAC" evidence="10">
    <location>
        <begin position="668"/>
        <end position="719"/>
    </location>
</feature>
<dbReference type="SMART" id="SM00387">
    <property type="entry name" value="HATPase_c"/>
    <property type="match status" value="1"/>
</dbReference>
<feature type="domain" description="PAS" evidence="9">
    <location>
        <begin position="200"/>
        <end position="246"/>
    </location>
</feature>